<evidence type="ECO:0000259" key="1">
    <source>
        <dbReference type="Pfam" id="PF08326"/>
    </source>
</evidence>
<dbReference type="AlphaFoldDB" id="A0A8I2YST7"/>
<dbReference type="InterPro" id="IPR013537">
    <property type="entry name" value="AcCoA_COase_cen"/>
</dbReference>
<accession>A0A8I2YST7</accession>
<organism evidence="2 3">
    <name type="scientific">Boletus reticuloceps</name>
    <dbReference type="NCBI Taxonomy" id="495285"/>
    <lineage>
        <taxon>Eukaryota</taxon>
        <taxon>Fungi</taxon>
        <taxon>Dikarya</taxon>
        <taxon>Basidiomycota</taxon>
        <taxon>Agaricomycotina</taxon>
        <taxon>Agaricomycetes</taxon>
        <taxon>Agaricomycetidae</taxon>
        <taxon>Boletales</taxon>
        <taxon>Boletineae</taxon>
        <taxon>Boletaceae</taxon>
        <taxon>Boletoideae</taxon>
        <taxon>Boletus</taxon>
    </lineage>
</organism>
<protein>
    <submittedName>
        <fullName evidence="2">Acetyl-CoA carboxylase</fullName>
    </submittedName>
</protein>
<evidence type="ECO:0000313" key="3">
    <source>
        <dbReference type="Proteomes" id="UP000683000"/>
    </source>
</evidence>
<dbReference type="OrthoDB" id="14612at2759"/>
<comment type="caution">
    <text evidence="2">The sequence shown here is derived from an EMBL/GenBank/DDBJ whole genome shotgun (WGS) entry which is preliminary data.</text>
</comment>
<gene>
    <name evidence="2" type="ORF">JVT61DRAFT_14641</name>
</gene>
<dbReference type="GO" id="GO:0006633">
    <property type="term" value="P:fatty acid biosynthetic process"/>
    <property type="evidence" value="ECO:0007669"/>
    <property type="project" value="InterPro"/>
</dbReference>
<dbReference type="GO" id="GO:0005524">
    <property type="term" value="F:ATP binding"/>
    <property type="evidence" value="ECO:0007669"/>
    <property type="project" value="InterPro"/>
</dbReference>
<reference evidence="2" key="1">
    <citation type="submission" date="2021-03" db="EMBL/GenBank/DDBJ databases">
        <title>Evolutionary innovations through gain and loss of genes in the ectomycorrhizal Boletales.</title>
        <authorList>
            <person name="Wu G."/>
            <person name="Miyauchi S."/>
            <person name="Morin E."/>
            <person name="Yang Z.-L."/>
            <person name="Xu J."/>
            <person name="Martin F.M."/>
        </authorList>
    </citation>
    <scope>NUCLEOTIDE SEQUENCE</scope>
    <source>
        <strain evidence="2">BR01</strain>
    </source>
</reference>
<evidence type="ECO:0000313" key="2">
    <source>
        <dbReference type="EMBL" id="KAG6377860.1"/>
    </source>
</evidence>
<dbReference type="Pfam" id="PF08326">
    <property type="entry name" value="ACC_central"/>
    <property type="match status" value="1"/>
</dbReference>
<dbReference type="Proteomes" id="UP000683000">
    <property type="component" value="Unassembled WGS sequence"/>
</dbReference>
<proteinExistence type="predicted"/>
<feature type="domain" description="Acetyl-CoA carboxylase central" evidence="1">
    <location>
        <begin position="4"/>
        <end position="164"/>
    </location>
</feature>
<keyword evidence="3" id="KW-1185">Reference proteome</keyword>
<dbReference type="EMBL" id="JAGFBS010000008">
    <property type="protein sequence ID" value="KAG6377860.1"/>
    <property type="molecule type" value="Genomic_DNA"/>
</dbReference>
<name>A0A8I2YST7_9AGAM</name>
<sequence length="223" mass="25704">MLRKRQGSVSDLSYLISHNQSQPTRTGVIASFSDLAALEKGFENVAALLPIFEPHEFRQRYGSTESPNVMNLALRIFDKADDISEDTWAERALKFVKDHNATLMKHGCLMYFTLRCTDRSWAEEQAIRNIEPALAFRLKLSRLSNYKLRPVFVETKQIHMYQVSPYFKDLLPLTDKWSKVSRRGSKARRAREYVLTVFDEFIPTMPDEKPAEVANAIQSIQAD</sequence>
<dbReference type="GO" id="GO:0003989">
    <property type="term" value="F:acetyl-CoA carboxylase activity"/>
    <property type="evidence" value="ECO:0007669"/>
    <property type="project" value="InterPro"/>
</dbReference>